<dbReference type="AlphaFoldDB" id="A0A127Q2E9"/>
<keyword evidence="2" id="KW-0378">Hydrolase</keyword>
<dbReference type="Gene3D" id="3.40.50.1820">
    <property type="entry name" value="alpha/beta hydrolase"/>
    <property type="match status" value="1"/>
</dbReference>
<dbReference type="EMBL" id="CP013234">
    <property type="protein sequence ID" value="AMP04187.1"/>
    <property type="molecule type" value="Genomic_DNA"/>
</dbReference>
<dbReference type="Proteomes" id="UP000074561">
    <property type="component" value="Chromosome"/>
</dbReference>
<dbReference type="InterPro" id="IPR029058">
    <property type="entry name" value="AB_hydrolase_fold"/>
</dbReference>
<reference evidence="2 3" key="1">
    <citation type="submission" date="2015-11" db="EMBL/GenBank/DDBJ databases">
        <title>Exploring the genomic traits of fungus-feeding bacterial genus Collimonas.</title>
        <authorList>
            <person name="Song C."/>
            <person name="Schmidt R."/>
            <person name="de Jager V."/>
            <person name="Krzyzanowska D."/>
            <person name="Jongedijk E."/>
            <person name="Cankar K."/>
            <person name="Beekwilder J."/>
            <person name="van Veen A."/>
            <person name="de Boer W."/>
            <person name="van Veen J.A."/>
            <person name="Garbeva P."/>
        </authorList>
    </citation>
    <scope>NUCLEOTIDE SEQUENCE [LARGE SCALE GENOMIC DNA]</scope>
    <source>
        <strain evidence="2 3">Ter91</strain>
    </source>
</reference>
<dbReference type="PRINTS" id="PR00111">
    <property type="entry name" value="ABHYDROLASE"/>
</dbReference>
<organism evidence="2 3">
    <name type="scientific">Collimonas pratensis</name>
    <dbReference type="NCBI Taxonomy" id="279113"/>
    <lineage>
        <taxon>Bacteria</taxon>
        <taxon>Pseudomonadati</taxon>
        <taxon>Pseudomonadota</taxon>
        <taxon>Betaproteobacteria</taxon>
        <taxon>Burkholderiales</taxon>
        <taxon>Oxalobacteraceae</taxon>
        <taxon>Collimonas</taxon>
    </lineage>
</organism>
<gene>
    <name evidence="2" type="ORF">CPter91_1814</name>
</gene>
<name>A0A127Q2E9_9BURK</name>
<dbReference type="PANTHER" id="PTHR43689">
    <property type="entry name" value="HYDROLASE"/>
    <property type="match status" value="1"/>
</dbReference>
<accession>A0A127Q2E9</accession>
<sequence length="285" mass="31772">MAHSFDFDGQSVRYGVIGAGKPMVLVHGTPFSSQVWRRIAPIAARFRQVFYFDLLGYGMSEQRADQDVSLGVQNSLLAALLEHWRLEKPDVVAHDFGGATALRAALLDRCEYRSLLLIDPVAVAPWGSPFVRHVRAHEAAFASVPAYIHEAMVNAYLQGAANRTLAADTLRIYSSPWMGELGQAAFYRQIAQMNQRYTDEVQPRYGELRCPVSILWGEEDQWIPIDRGLELSAMIPGARFTRVSGSGHLMQEDAPEAIVGELIDFLQLGERHQIAGYLGSEVERL</sequence>
<evidence type="ECO:0000259" key="1">
    <source>
        <dbReference type="Pfam" id="PF12697"/>
    </source>
</evidence>
<dbReference type="PATRIC" id="fig|279113.9.peg.1798"/>
<feature type="domain" description="AB hydrolase-1" evidence="1">
    <location>
        <begin position="23"/>
        <end position="259"/>
    </location>
</feature>
<dbReference type="PANTHER" id="PTHR43689:SF8">
    <property type="entry name" value="ALPHA_BETA-HYDROLASES SUPERFAMILY PROTEIN"/>
    <property type="match status" value="1"/>
</dbReference>
<evidence type="ECO:0000313" key="2">
    <source>
        <dbReference type="EMBL" id="AMP04187.1"/>
    </source>
</evidence>
<evidence type="ECO:0000313" key="3">
    <source>
        <dbReference type="Proteomes" id="UP000074561"/>
    </source>
</evidence>
<protein>
    <submittedName>
        <fullName evidence="2">Alpha/beta hydrolase fold family protein</fullName>
    </submittedName>
</protein>
<dbReference type="Pfam" id="PF12697">
    <property type="entry name" value="Abhydrolase_6"/>
    <property type="match status" value="1"/>
</dbReference>
<proteinExistence type="predicted"/>
<dbReference type="STRING" id="279113.CPter91_1814"/>
<dbReference type="GO" id="GO:0016787">
    <property type="term" value="F:hydrolase activity"/>
    <property type="evidence" value="ECO:0007669"/>
    <property type="project" value="UniProtKB-KW"/>
</dbReference>
<dbReference type="KEGG" id="cpra:CPter91_1814"/>
<dbReference type="SUPFAM" id="SSF53474">
    <property type="entry name" value="alpha/beta-Hydrolases"/>
    <property type="match status" value="1"/>
</dbReference>
<dbReference type="InterPro" id="IPR000073">
    <property type="entry name" value="AB_hydrolase_1"/>
</dbReference>